<organism evidence="2 3">
    <name type="scientific">Trifolium medium</name>
    <dbReference type="NCBI Taxonomy" id="97028"/>
    <lineage>
        <taxon>Eukaryota</taxon>
        <taxon>Viridiplantae</taxon>
        <taxon>Streptophyta</taxon>
        <taxon>Embryophyta</taxon>
        <taxon>Tracheophyta</taxon>
        <taxon>Spermatophyta</taxon>
        <taxon>Magnoliopsida</taxon>
        <taxon>eudicotyledons</taxon>
        <taxon>Gunneridae</taxon>
        <taxon>Pentapetalae</taxon>
        <taxon>rosids</taxon>
        <taxon>fabids</taxon>
        <taxon>Fabales</taxon>
        <taxon>Fabaceae</taxon>
        <taxon>Papilionoideae</taxon>
        <taxon>50 kb inversion clade</taxon>
        <taxon>NPAAA clade</taxon>
        <taxon>Hologalegina</taxon>
        <taxon>IRL clade</taxon>
        <taxon>Trifolieae</taxon>
        <taxon>Trifolium</taxon>
    </lineage>
</organism>
<evidence type="ECO:0000259" key="1">
    <source>
        <dbReference type="Pfam" id="PF14111"/>
    </source>
</evidence>
<dbReference type="InterPro" id="IPR025558">
    <property type="entry name" value="DUF4283"/>
</dbReference>
<reference evidence="2 3" key="1">
    <citation type="journal article" date="2018" name="Front. Plant Sci.">
        <title>Red Clover (Trifolium pratense) and Zigzag Clover (T. medium) - A Picture of Genomic Similarities and Differences.</title>
        <authorList>
            <person name="Dluhosova J."/>
            <person name="Istvanek J."/>
            <person name="Nedelnik J."/>
            <person name="Repkova J."/>
        </authorList>
    </citation>
    <scope>NUCLEOTIDE SEQUENCE [LARGE SCALE GENOMIC DNA]</scope>
    <source>
        <strain evidence="3">cv. 10/8</strain>
        <tissue evidence="2">Leaf</tissue>
    </source>
</reference>
<evidence type="ECO:0000313" key="3">
    <source>
        <dbReference type="Proteomes" id="UP000265520"/>
    </source>
</evidence>
<dbReference type="EMBL" id="LXQA010038898">
    <property type="protein sequence ID" value="MCH98929.1"/>
    <property type="molecule type" value="Genomic_DNA"/>
</dbReference>
<evidence type="ECO:0000313" key="2">
    <source>
        <dbReference type="EMBL" id="MCH98929.1"/>
    </source>
</evidence>
<dbReference type="Pfam" id="PF14111">
    <property type="entry name" value="DUF4283"/>
    <property type="match status" value="1"/>
</dbReference>
<feature type="non-terminal residue" evidence="2">
    <location>
        <position position="172"/>
    </location>
</feature>
<dbReference type="PANTHER" id="PTHR31286">
    <property type="entry name" value="GLYCINE-RICH CELL WALL STRUCTURAL PROTEIN 1.8-LIKE"/>
    <property type="match status" value="1"/>
</dbReference>
<accession>A0A392NI70</accession>
<protein>
    <submittedName>
        <fullName evidence="2">DUF4283 domain protein</fullName>
    </submittedName>
</protein>
<feature type="domain" description="DUF4283" evidence="1">
    <location>
        <begin position="29"/>
        <end position="109"/>
    </location>
</feature>
<sequence>MEHLRLEDEDEIEIPEEEIVTAREGFNPELCLVGRFLTNKPVREKEMMEFMAGVWTPVRGVAIRELGKGRFLFQFFHKLDLQKVLRGGPWFFNKHMLILGAMGEGEDPENVPLNTVPFWVQVHQLPAGYITKTVGQNVGDYVGELLEYDKKNSSDFWRKYMRIRVMVDVRKP</sequence>
<dbReference type="Proteomes" id="UP000265520">
    <property type="component" value="Unassembled WGS sequence"/>
</dbReference>
<comment type="caution">
    <text evidence="2">The sequence shown here is derived from an EMBL/GenBank/DDBJ whole genome shotgun (WGS) entry which is preliminary data.</text>
</comment>
<proteinExistence type="predicted"/>
<keyword evidence="3" id="KW-1185">Reference proteome</keyword>
<dbReference type="InterPro" id="IPR040256">
    <property type="entry name" value="At4g02000-like"/>
</dbReference>
<dbReference type="AlphaFoldDB" id="A0A392NI70"/>
<name>A0A392NI70_9FABA</name>
<dbReference type="PANTHER" id="PTHR31286:SF153">
    <property type="entry name" value="DUF4283 DOMAIN PROTEIN"/>
    <property type="match status" value="1"/>
</dbReference>